<dbReference type="Pfam" id="PF01428">
    <property type="entry name" value="zf-AN1"/>
    <property type="match status" value="1"/>
</dbReference>
<reference evidence="8" key="2">
    <citation type="submission" date="2025-08" db="UniProtKB">
        <authorList>
            <consortium name="Ensembl"/>
        </authorList>
    </citation>
    <scope>IDENTIFICATION</scope>
</reference>
<dbReference type="SMART" id="SM00154">
    <property type="entry name" value="ZnF_AN1"/>
    <property type="match status" value="1"/>
</dbReference>
<keyword evidence="9" id="KW-1185">Reference proteome</keyword>
<evidence type="ECO:0000256" key="4">
    <source>
        <dbReference type="PROSITE-ProRule" id="PRU00449"/>
    </source>
</evidence>
<dbReference type="PROSITE" id="PS51036">
    <property type="entry name" value="ZF_A20"/>
    <property type="match status" value="1"/>
</dbReference>
<protein>
    <submittedName>
        <fullName evidence="8">AN1-type zinc finger protein 5</fullName>
    </submittedName>
</protein>
<dbReference type="Ensembl" id="ENSCINT00000009130.3">
    <property type="protein sequence ID" value="ENSCINP00000009130.3"/>
    <property type="gene ID" value="ENSCING00000004420.3"/>
</dbReference>
<reference evidence="9" key="1">
    <citation type="journal article" date="2002" name="Science">
        <title>The draft genome of Ciona intestinalis: insights into chordate and vertebrate origins.</title>
        <authorList>
            <person name="Dehal P."/>
            <person name="Satou Y."/>
            <person name="Campbell R.K."/>
            <person name="Chapman J."/>
            <person name="Degnan B."/>
            <person name="De Tomaso A."/>
            <person name="Davidson B."/>
            <person name="Di Gregorio A."/>
            <person name="Gelpke M."/>
            <person name="Goodstein D.M."/>
            <person name="Harafuji N."/>
            <person name="Hastings K.E."/>
            <person name="Ho I."/>
            <person name="Hotta K."/>
            <person name="Huang W."/>
            <person name="Kawashima T."/>
            <person name="Lemaire P."/>
            <person name="Martinez D."/>
            <person name="Meinertzhagen I.A."/>
            <person name="Necula S."/>
            <person name="Nonaka M."/>
            <person name="Putnam N."/>
            <person name="Rash S."/>
            <person name="Saiga H."/>
            <person name="Satake M."/>
            <person name="Terry A."/>
            <person name="Yamada L."/>
            <person name="Wang H.G."/>
            <person name="Awazu S."/>
            <person name="Azumi K."/>
            <person name="Boore J."/>
            <person name="Branno M."/>
            <person name="Chin-Bow S."/>
            <person name="DeSantis R."/>
            <person name="Doyle S."/>
            <person name="Francino P."/>
            <person name="Keys D.N."/>
            <person name="Haga S."/>
            <person name="Hayashi H."/>
            <person name="Hino K."/>
            <person name="Imai K.S."/>
            <person name="Inaba K."/>
            <person name="Kano S."/>
            <person name="Kobayashi K."/>
            <person name="Kobayashi M."/>
            <person name="Lee B.I."/>
            <person name="Makabe K.W."/>
            <person name="Manohar C."/>
            <person name="Matassi G."/>
            <person name="Medina M."/>
            <person name="Mochizuki Y."/>
            <person name="Mount S."/>
            <person name="Morishita T."/>
            <person name="Miura S."/>
            <person name="Nakayama A."/>
            <person name="Nishizaka S."/>
            <person name="Nomoto H."/>
            <person name="Ohta F."/>
            <person name="Oishi K."/>
            <person name="Rigoutsos I."/>
            <person name="Sano M."/>
            <person name="Sasaki A."/>
            <person name="Sasakura Y."/>
            <person name="Shoguchi E."/>
            <person name="Shin-i T."/>
            <person name="Spagnuolo A."/>
            <person name="Stainier D."/>
            <person name="Suzuki M.M."/>
            <person name="Tassy O."/>
            <person name="Takatori N."/>
            <person name="Tokuoka M."/>
            <person name="Yagi K."/>
            <person name="Yoshizaki F."/>
            <person name="Wada S."/>
            <person name="Zhang C."/>
            <person name="Hyatt P.D."/>
            <person name="Larimer F."/>
            <person name="Detter C."/>
            <person name="Doggett N."/>
            <person name="Glavina T."/>
            <person name="Hawkins T."/>
            <person name="Richardson P."/>
            <person name="Lucas S."/>
            <person name="Kohara Y."/>
            <person name="Levine M."/>
            <person name="Satoh N."/>
            <person name="Rokhsar D.S."/>
        </authorList>
    </citation>
    <scope>NUCLEOTIDE SEQUENCE [LARGE SCALE GENOMIC DNA]</scope>
</reference>
<organism evidence="8 9">
    <name type="scientific">Ciona intestinalis</name>
    <name type="common">Transparent sea squirt</name>
    <name type="synonym">Ascidia intestinalis</name>
    <dbReference type="NCBI Taxonomy" id="7719"/>
    <lineage>
        <taxon>Eukaryota</taxon>
        <taxon>Metazoa</taxon>
        <taxon>Chordata</taxon>
        <taxon>Tunicata</taxon>
        <taxon>Ascidiacea</taxon>
        <taxon>Phlebobranchia</taxon>
        <taxon>Cionidae</taxon>
        <taxon>Ciona</taxon>
    </lineage>
</organism>
<feature type="compositionally biased region" description="Low complexity" evidence="5">
    <location>
        <begin position="86"/>
        <end position="96"/>
    </location>
</feature>
<keyword evidence="3" id="KW-0862">Zinc</keyword>
<dbReference type="SUPFAM" id="SSF118310">
    <property type="entry name" value="AN1-like Zinc finger"/>
    <property type="match status" value="1"/>
</dbReference>
<keyword evidence="1" id="KW-0479">Metal-binding</keyword>
<dbReference type="InterPro" id="IPR050652">
    <property type="entry name" value="AN1_A20_ZnFinger"/>
</dbReference>
<dbReference type="PANTHER" id="PTHR10634:SF149">
    <property type="entry name" value="AN1-TYPE DOMAIN-CONTAINING PROTEIN-RELATED"/>
    <property type="match status" value="1"/>
</dbReference>
<evidence type="ECO:0000256" key="5">
    <source>
        <dbReference type="SAM" id="MobiDB-lite"/>
    </source>
</evidence>
<keyword evidence="2 4" id="KW-0863">Zinc-finger</keyword>
<dbReference type="GeneTree" id="ENSGT00940000168025"/>
<evidence type="ECO:0000259" key="7">
    <source>
        <dbReference type="PROSITE" id="PS51039"/>
    </source>
</evidence>
<dbReference type="SMART" id="SM00259">
    <property type="entry name" value="ZnF_A20"/>
    <property type="match status" value="1"/>
</dbReference>
<dbReference type="Gene3D" id="1.20.5.4770">
    <property type="match status" value="1"/>
</dbReference>
<dbReference type="OMA" id="NTFCASH"/>
<dbReference type="STRING" id="7719.ENSCINP00000009130"/>
<evidence type="ECO:0000256" key="3">
    <source>
        <dbReference type="ARBA" id="ARBA00022833"/>
    </source>
</evidence>
<evidence type="ECO:0000313" key="9">
    <source>
        <dbReference type="Proteomes" id="UP000008144"/>
    </source>
</evidence>
<dbReference type="AlphaFoldDB" id="A0A1W3JM62"/>
<dbReference type="PANTHER" id="PTHR10634">
    <property type="entry name" value="AN1-TYPE ZINC FINGER PROTEIN"/>
    <property type="match status" value="1"/>
</dbReference>
<evidence type="ECO:0000259" key="6">
    <source>
        <dbReference type="PROSITE" id="PS51036"/>
    </source>
</evidence>
<sequence>MEGPSQSSQGQLCRKNGCGFYGNSKFEGMCSMCYKDTVQKKNNSGRKSPAVSLASKSPEPASATTIDKQDGSVANAMASLATNDVPTTTISGTSTPPSSPPISIPTATNPVTSLTSPSPQNSSFDEASTSLDDSQSSPSKPKKNRCATCRKRLGLTGFYCRCGQIFCSLHRYSDQHACGFDYKADAQAKIRKENPVIVGEKINKI</sequence>
<accession>F6Y4L7</accession>
<evidence type="ECO:0000256" key="1">
    <source>
        <dbReference type="ARBA" id="ARBA00022723"/>
    </source>
</evidence>
<dbReference type="SUPFAM" id="SSF57716">
    <property type="entry name" value="Glucocorticoid receptor-like (DNA-binding domain)"/>
    <property type="match status" value="1"/>
</dbReference>
<dbReference type="GeneID" id="100183933"/>
<dbReference type="InterPro" id="IPR000058">
    <property type="entry name" value="Znf_AN1"/>
</dbReference>
<dbReference type="Gene3D" id="4.10.1110.10">
    <property type="entry name" value="AN1-like Zinc finger"/>
    <property type="match status" value="1"/>
</dbReference>
<dbReference type="FunFam" id="4.10.1110.10:FF:000001">
    <property type="entry name" value="Zinc finger AN1-type containing 6"/>
    <property type="match status" value="1"/>
</dbReference>
<evidence type="ECO:0000313" key="8">
    <source>
        <dbReference type="Ensembl" id="ENSCINP00000009130.3"/>
    </source>
</evidence>
<dbReference type="Proteomes" id="UP000008144">
    <property type="component" value="Unassembled WGS sequence"/>
</dbReference>
<feature type="compositionally biased region" description="Polar residues" evidence="5">
    <location>
        <begin position="107"/>
        <end position="127"/>
    </location>
</feature>
<proteinExistence type="predicted"/>
<dbReference type="GO" id="GO:0008270">
    <property type="term" value="F:zinc ion binding"/>
    <property type="evidence" value="ECO:0007669"/>
    <property type="project" value="UniProtKB-KW"/>
</dbReference>
<feature type="region of interest" description="Disordered" evidence="5">
    <location>
        <begin position="40"/>
        <end position="145"/>
    </location>
</feature>
<dbReference type="InterPro" id="IPR002653">
    <property type="entry name" value="Znf_A20"/>
</dbReference>
<dbReference type="RefSeq" id="XP_009860635.1">
    <property type="nucleotide sequence ID" value="XM_009862333.3"/>
</dbReference>
<dbReference type="FunCoup" id="A0A1W3JM62">
    <property type="interactions" value="167"/>
</dbReference>
<dbReference type="PROSITE" id="PS51039">
    <property type="entry name" value="ZF_AN1"/>
    <property type="match status" value="1"/>
</dbReference>
<dbReference type="GO" id="GO:0003677">
    <property type="term" value="F:DNA binding"/>
    <property type="evidence" value="ECO:0007669"/>
    <property type="project" value="InterPro"/>
</dbReference>
<evidence type="ECO:0000256" key="2">
    <source>
        <dbReference type="ARBA" id="ARBA00022771"/>
    </source>
</evidence>
<dbReference type="OrthoDB" id="428577at2759"/>
<name>A0A1W3JM62_CIOIN</name>
<dbReference type="InterPro" id="IPR035896">
    <property type="entry name" value="AN1-like_Znf"/>
</dbReference>
<feature type="domain" description="AN1-type" evidence="7">
    <location>
        <begin position="140"/>
        <end position="186"/>
    </location>
</feature>
<gene>
    <name evidence="8" type="primary">LOC100183933</name>
</gene>
<reference evidence="8" key="3">
    <citation type="submission" date="2025-09" db="UniProtKB">
        <authorList>
            <consortium name="Ensembl"/>
        </authorList>
    </citation>
    <scope>IDENTIFICATION</scope>
</reference>
<dbReference type="Pfam" id="PF01754">
    <property type="entry name" value="zf-A20"/>
    <property type="match status" value="1"/>
</dbReference>
<accession>A0A1W3JM62</accession>
<feature type="domain" description="A20-type" evidence="6">
    <location>
        <begin position="7"/>
        <end position="42"/>
    </location>
</feature>
<feature type="compositionally biased region" description="Low complexity" evidence="5">
    <location>
        <begin position="128"/>
        <end position="139"/>
    </location>
</feature>
<dbReference type="InParanoid" id="A0A1W3JM62"/>